<feature type="domain" description="LysM" evidence="2">
    <location>
        <begin position="116"/>
        <end position="170"/>
    </location>
</feature>
<dbReference type="Gene3D" id="3.10.350.10">
    <property type="entry name" value="LysM domain"/>
    <property type="match status" value="1"/>
</dbReference>
<keyword evidence="1" id="KW-0472">Membrane</keyword>
<dbReference type="AlphaFoldDB" id="A0A6J6PP63"/>
<name>A0A6J6PP63_9ZZZZ</name>
<keyword evidence="1" id="KW-1133">Transmembrane helix</keyword>
<dbReference type="Pfam" id="PF01476">
    <property type="entry name" value="LysM"/>
    <property type="match status" value="1"/>
</dbReference>
<dbReference type="EMBL" id="CAFAAQ010000098">
    <property type="protein sequence ID" value="CAB4810551.1"/>
    <property type="molecule type" value="Genomic_DNA"/>
</dbReference>
<keyword evidence="1" id="KW-0812">Transmembrane</keyword>
<accession>A0A6J6PP63</accession>
<evidence type="ECO:0000313" key="7">
    <source>
        <dbReference type="EMBL" id="CAB5067373.1"/>
    </source>
</evidence>
<dbReference type="EMBL" id="CAEZXS010000099">
    <property type="protein sequence ID" value="CAB4700449.1"/>
    <property type="molecule type" value="Genomic_DNA"/>
</dbReference>
<dbReference type="InterPro" id="IPR018392">
    <property type="entry name" value="LysM"/>
</dbReference>
<proteinExistence type="predicted"/>
<dbReference type="PROSITE" id="PS51782">
    <property type="entry name" value="LYSM"/>
    <property type="match status" value="1"/>
</dbReference>
<dbReference type="CDD" id="cd00118">
    <property type="entry name" value="LysM"/>
    <property type="match status" value="1"/>
</dbReference>
<dbReference type="EMBL" id="CAFBQW010000131">
    <property type="protein sequence ID" value="CAB5067373.1"/>
    <property type="molecule type" value="Genomic_DNA"/>
</dbReference>
<evidence type="ECO:0000313" key="6">
    <source>
        <dbReference type="EMBL" id="CAB5034637.1"/>
    </source>
</evidence>
<sequence>MAAIIDIRTGEGLAEQLSAHDLALAGFGPRRNASRANSPQLRVIHGGKSAVAQQRRQVFLLRRALVLVVLSTAVLGAGLLLRSGFSAATSEQSMSTSATQGGVIQGGAASLIDSSVPYFVQSGDSLWTLAERVSPQEDPRDVVDQILELNAGIDGFSSDAPLRVGQTLRLPASSNS</sequence>
<evidence type="ECO:0000313" key="5">
    <source>
        <dbReference type="EMBL" id="CAB4979477.1"/>
    </source>
</evidence>
<dbReference type="EMBL" id="CAFBPW010000103">
    <property type="protein sequence ID" value="CAB5034637.1"/>
    <property type="molecule type" value="Genomic_DNA"/>
</dbReference>
<protein>
    <submittedName>
        <fullName evidence="3">Unannotated protein</fullName>
    </submittedName>
</protein>
<evidence type="ECO:0000313" key="4">
    <source>
        <dbReference type="EMBL" id="CAB4810551.1"/>
    </source>
</evidence>
<organism evidence="3">
    <name type="scientific">freshwater metagenome</name>
    <dbReference type="NCBI Taxonomy" id="449393"/>
    <lineage>
        <taxon>unclassified sequences</taxon>
        <taxon>metagenomes</taxon>
        <taxon>ecological metagenomes</taxon>
    </lineage>
</organism>
<dbReference type="EMBL" id="CAFBOG010000073">
    <property type="protein sequence ID" value="CAB4979477.1"/>
    <property type="molecule type" value="Genomic_DNA"/>
</dbReference>
<dbReference type="InterPro" id="IPR036779">
    <property type="entry name" value="LysM_dom_sf"/>
</dbReference>
<evidence type="ECO:0000313" key="3">
    <source>
        <dbReference type="EMBL" id="CAB4700449.1"/>
    </source>
</evidence>
<gene>
    <name evidence="3" type="ORF">UFOPK2582_00921</name>
    <name evidence="4" type="ORF">UFOPK3046_01126</name>
    <name evidence="5" type="ORF">UFOPK3914_00942</name>
    <name evidence="6" type="ORF">UFOPK4173_00999</name>
    <name evidence="7" type="ORF">UFOPK4354_01191</name>
</gene>
<feature type="transmembrane region" description="Helical" evidence="1">
    <location>
        <begin position="64"/>
        <end position="85"/>
    </location>
</feature>
<evidence type="ECO:0000259" key="2">
    <source>
        <dbReference type="PROSITE" id="PS51782"/>
    </source>
</evidence>
<reference evidence="3" key="1">
    <citation type="submission" date="2020-05" db="EMBL/GenBank/DDBJ databases">
        <authorList>
            <person name="Chiriac C."/>
            <person name="Salcher M."/>
            <person name="Ghai R."/>
            <person name="Kavagutti S V."/>
        </authorList>
    </citation>
    <scope>NUCLEOTIDE SEQUENCE</scope>
</reference>
<evidence type="ECO:0000256" key="1">
    <source>
        <dbReference type="SAM" id="Phobius"/>
    </source>
</evidence>